<dbReference type="Proteomes" id="UP001143480">
    <property type="component" value="Unassembled WGS sequence"/>
</dbReference>
<dbReference type="InterPro" id="IPR013154">
    <property type="entry name" value="ADH-like_N"/>
</dbReference>
<protein>
    <submittedName>
        <fullName evidence="4">Quinone oxidoreductase</fullName>
    </submittedName>
</protein>
<organism evidence="4 5">
    <name type="scientific">Dactylosporangium matsuzakiense</name>
    <dbReference type="NCBI Taxonomy" id="53360"/>
    <lineage>
        <taxon>Bacteria</taxon>
        <taxon>Bacillati</taxon>
        <taxon>Actinomycetota</taxon>
        <taxon>Actinomycetes</taxon>
        <taxon>Micromonosporales</taxon>
        <taxon>Micromonosporaceae</taxon>
        <taxon>Dactylosporangium</taxon>
    </lineage>
</organism>
<dbReference type="GO" id="GO:0035925">
    <property type="term" value="F:mRNA 3'-UTR AU-rich region binding"/>
    <property type="evidence" value="ECO:0007669"/>
    <property type="project" value="TreeGrafter"/>
</dbReference>
<reference evidence="4" key="2">
    <citation type="submission" date="2023-01" db="EMBL/GenBank/DDBJ databases">
        <authorList>
            <person name="Sun Q."/>
            <person name="Evtushenko L."/>
        </authorList>
    </citation>
    <scope>NUCLEOTIDE SEQUENCE</scope>
    <source>
        <strain evidence="4">VKM Ac-1321</strain>
    </source>
</reference>
<dbReference type="GO" id="GO:0003960">
    <property type="term" value="F:quinone reductase (NADPH) activity"/>
    <property type="evidence" value="ECO:0007669"/>
    <property type="project" value="InterPro"/>
</dbReference>
<dbReference type="PANTHER" id="PTHR48106">
    <property type="entry name" value="QUINONE OXIDOREDUCTASE PIG3-RELATED"/>
    <property type="match status" value="1"/>
</dbReference>
<keyword evidence="1" id="KW-0521">NADP</keyword>
<dbReference type="InterPro" id="IPR036291">
    <property type="entry name" value="NAD(P)-bd_dom_sf"/>
</dbReference>
<dbReference type="RefSeq" id="WP_261963515.1">
    <property type="nucleotide sequence ID" value="NZ_BAAAXA010000003.1"/>
</dbReference>
<accession>A0A9W6KXA3</accession>
<dbReference type="Pfam" id="PF00107">
    <property type="entry name" value="ADH_zinc_N"/>
    <property type="match status" value="1"/>
</dbReference>
<feature type="domain" description="Enoyl reductase (ER)" evidence="3">
    <location>
        <begin position="10"/>
        <end position="317"/>
    </location>
</feature>
<dbReference type="PANTHER" id="PTHR48106:SF13">
    <property type="entry name" value="QUINONE OXIDOREDUCTASE-RELATED"/>
    <property type="match status" value="1"/>
</dbReference>
<dbReference type="SMART" id="SM00829">
    <property type="entry name" value="PKS_ER"/>
    <property type="match status" value="1"/>
</dbReference>
<dbReference type="EMBL" id="BSFP01000135">
    <property type="protein sequence ID" value="GLL08271.1"/>
    <property type="molecule type" value="Genomic_DNA"/>
</dbReference>
<keyword evidence="5" id="KW-1185">Reference proteome</keyword>
<dbReference type="CDD" id="cd05286">
    <property type="entry name" value="QOR2"/>
    <property type="match status" value="1"/>
</dbReference>
<dbReference type="Pfam" id="PF08240">
    <property type="entry name" value="ADH_N"/>
    <property type="match status" value="1"/>
</dbReference>
<evidence type="ECO:0000313" key="5">
    <source>
        <dbReference type="Proteomes" id="UP001143480"/>
    </source>
</evidence>
<dbReference type="InterPro" id="IPR013149">
    <property type="entry name" value="ADH-like_C"/>
</dbReference>
<dbReference type="Gene3D" id="3.40.50.720">
    <property type="entry name" value="NAD(P)-binding Rossmann-like Domain"/>
    <property type="match status" value="1"/>
</dbReference>
<proteinExistence type="predicted"/>
<evidence type="ECO:0000256" key="2">
    <source>
        <dbReference type="ARBA" id="ARBA00023002"/>
    </source>
</evidence>
<dbReference type="Gene3D" id="3.90.180.10">
    <property type="entry name" value="Medium-chain alcohol dehydrogenases, catalytic domain"/>
    <property type="match status" value="1"/>
</dbReference>
<dbReference type="AlphaFoldDB" id="A0A9W6KXA3"/>
<sequence>MRAVMFEEYGDSSVLSVRDRPDPEPGPGEVLVLVGASGVNYMDVYQRTGTYQLALPAGLGSEGAGTVLSFADDVRGFSPGDRVAWTGVPGSHAEQALVPAARLVPVPERVSTEQAAAVMLQGLTAHYLTHDSFAVRPGAAVLVHAAAGGMGQPLTRIVTHLGGRVVATASTPEKRDLAVRNGAVVAVAYADALDAVRKVTGDTGVDAVYDGVGADTFETSLQALRPRGTLVLFGAASGQVPPFDPMRLMSGSYFLTRPTLGHFIASRAELLERAETLFGWVADGVVEAAVTGRYPLDAVADAYVALEGRRTTGKLLIVP</sequence>
<evidence type="ECO:0000313" key="4">
    <source>
        <dbReference type="EMBL" id="GLL08271.1"/>
    </source>
</evidence>
<keyword evidence="2" id="KW-0560">Oxidoreductase</keyword>
<name>A0A9W6KXA3_9ACTN</name>
<dbReference type="InterPro" id="IPR011032">
    <property type="entry name" value="GroES-like_sf"/>
</dbReference>
<dbReference type="SUPFAM" id="SSF50129">
    <property type="entry name" value="GroES-like"/>
    <property type="match status" value="1"/>
</dbReference>
<dbReference type="GO" id="GO:0070402">
    <property type="term" value="F:NADPH binding"/>
    <property type="evidence" value="ECO:0007669"/>
    <property type="project" value="TreeGrafter"/>
</dbReference>
<comment type="caution">
    <text evidence="4">The sequence shown here is derived from an EMBL/GenBank/DDBJ whole genome shotgun (WGS) entry which is preliminary data.</text>
</comment>
<dbReference type="SUPFAM" id="SSF51735">
    <property type="entry name" value="NAD(P)-binding Rossmann-fold domains"/>
    <property type="match status" value="1"/>
</dbReference>
<dbReference type="InterPro" id="IPR020843">
    <property type="entry name" value="ER"/>
</dbReference>
<gene>
    <name evidence="4" type="ORF">GCM10017581_100320</name>
</gene>
<evidence type="ECO:0000256" key="1">
    <source>
        <dbReference type="ARBA" id="ARBA00022857"/>
    </source>
</evidence>
<dbReference type="InterPro" id="IPR047618">
    <property type="entry name" value="QOR-like"/>
</dbReference>
<evidence type="ECO:0000259" key="3">
    <source>
        <dbReference type="SMART" id="SM00829"/>
    </source>
</evidence>
<dbReference type="GO" id="GO:0005829">
    <property type="term" value="C:cytosol"/>
    <property type="evidence" value="ECO:0007669"/>
    <property type="project" value="TreeGrafter"/>
</dbReference>
<reference evidence="4" key="1">
    <citation type="journal article" date="2014" name="Int. J. Syst. Evol. Microbiol.">
        <title>Complete genome sequence of Corynebacterium casei LMG S-19264T (=DSM 44701T), isolated from a smear-ripened cheese.</title>
        <authorList>
            <consortium name="US DOE Joint Genome Institute (JGI-PGF)"/>
            <person name="Walter F."/>
            <person name="Albersmeier A."/>
            <person name="Kalinowski J."/>
            <person name="Ruckert C."/>
        </authorList>
    </citation>
    <scope>NUCLEOTIDE SEQUENCE</scope>
    <source>
        <strain evidence="4">VKM Ac-1321</strain>
    </source>
</reference>